<proteinExistence type="predicted"/>
<evidence type="ECO:0000313" key="1">
    <source>
        <dbReference type="EMBL" id="KAI0051093.1"/>
    </source>
</evidence>
<reference evidence="1" key="2">
    <citation type="journal article" date="2022" name="New Phytol.">
        <title>Evolutionary transition to the ectomycorrhizal habit in the genomes of a hyperdiverse lineage of mushroom-forming fungi.</title>
        <authorList>
            <person name="Looney B."/>
            <person name="Miyauchi S."/>
            <person name="Morin E."/>
            <person name="Drula E."/>
            <person name="Courty P.E."/>
            <person name="Kohler A."/>
            <person name="Kuo A."/>
            <person name="LaButti K."/>
            <person name="Pangilinan J."/>
            <person name="Lipzen A."/>
            <person name="Riley R."/>
            <person name="Andreopoulos W."/>
            <person name="He G."/>
            <person name="Johnson J."/>
            <person name="Nolan M."/>
            <person name="Tritt A."/>
            <person name="Barry K.W."/>
            <person name="Grigoriev I.V."/>
            <person name="Nagy L.G."/>
            <person name="Hibbett D."/>
            <person name="Henrissat B."/>
            <person name="Matheny P.B."/>
            <person name="Labbe J."/>
            <person name="Martin F.M."/>
        </authorList>
    </citation>
    <scope>NUCLEOTIDE SEQUENCE</scope>
    <source>
        <strain evidence="1">FP105234-sp</strain>
    </source>
</reference>
<reference evidence="1" key="1">
    <citation type="submission" date="2021-02" db="EMBL/GenBank/DDBJ databases">
        <authorList>
            <consortium name="DOE Joint Genome Institute"/>
            <person name="Ahrendt S."/>
            <person name="Looney B.P."/>
            <person name="Miyauchi S."/>
            <person name="Morin E."/>
            <person name="Drula E."/>
            <person name="Courty P.E."/>
            <person name="Chicoki N."/>
            <person name="Fauchery L."/>
            <person name="Kohler A."/>
            <person name="Kuo A."/>
            <person name="Labutti K."/>
            <person name="Pangilinan J."/>
            <person name="Lipzen A."/>
            <person name="Riley R."/>
            <person name="Andreopoulos W."/>
            <person name="He G."/>
            <person name="Johnson J."/>
            <person name="Barry K.W."/>
            <person name="Grigoriev I.V."/>
            <person name="Nagy L."/>
            <person name="Hibbett D."/>
            <person name="Henrissat B."/>
            <person name="Matheny P.B."/>
            <person name="Labbe J."/>
            <person name="Martin F."/>
        </authorList>
    </citation>
    <scope>NUCLEOTIDE SEQUENCE</scope>
    <source>
        <strain evidence="1">FP105234-sp</strain>
    </source>
</reference>
<sequence length="543" mass="60268">MHQLPAELLIDIFIYCAHNDVCSPLTLGQVCRQWRGILQHTPVIYQLIILNDRHQSLLRANQISNIYLERTRSLPFDVHADVHSGDDLLPILSPFLAHLDRWRSCRLGGAPFRFDDLWPSSRGERRLEGLDINVLDIGEIDENVEQASVADPDAPSHPPSCLYKFAFTGDSLSVYLTAARLPQSVASTPMRFASLVISEGTPSVSLGPRELLDFLSTCPEIEFFSFTGSMCEPELSLEDGENPPPIVELLQLRTLILHSTLCTRIILSAIHTPALEELCLEHLNVDFKFPIHNPFLPRQLPPPPGATSPDTHPSYGIPVTQLIPMDTDTPSSAPVTYLFPPDPLPFAEDYTPEDGDSDEEGDSDYSQSPYSDHATGMGIRSLVRRSRPPLRVLEMDYADMRTKDFAWLFARVPLLSEFRIVASDMSDRVIRMLGVWTDPYCIGNPGICDAADAAARTGAQPQCAHYVMLPHLAVLELIHCQRLSGAAIVEAVKGRAAVTDTASRVRLAEPLPLSEVAIVGCVQFRETHEEEVSEVLGDRLRTQ</sequence>
<protein>
    <submittedName>
        <fullName evidence="1">Uncharacterized protein</fullName>
    </submittedName>
</protein>
<accession>A0ACB8S4R7</accession>
<name>A0ACB8S4R7_9AGAM</name>
<keyword evidence="2" id="KW-1185">Reference proteome</keyword>
<evidence type="ECO:0000313" key="2">
    <source>
        <dbReference type="Proteomes" id="UP000814033"/>
    </source>
</evidence>
<gene>
    <name evidence="1" type="ORF">FA95DRAFT_386527</name>
</gene>
<comment type="caution">
    <text evidence="1">The sequence shown here is derived from an EMBL/GenBank/DDBJ whole genome shotgun (WGS) entry which is preliminary data.</text>
</comment>
<dbReference type="Proteomes" id="UP000814033">
    <property type="component" value="Unassembled WGS sequence"/>
</dbReference>
<dbReference type="EMBL" id="MU275855">
    <property type="protein sequence ID" value="KAI0051093.1"/>
    <property type="molecule type" value="Genomic_DNA"/>
</dbReference>
<organism evidence="1 2">
    <name type="scientific">Auriscalpium vulgare</name>
    <dbReference type="NCBI Taxonomy" id="40419"/>
    <lineage>
        <taxon>Eukaryota</taxon>
        <taxon>Fungi</taxon>
        <taxon>Dikarya</taxon>
        <taxon>Basidiomycota</taxon>
        <taxon>Agaricomycotina</taxon>
        <taxon>Agaricomycetes</taxon>
        <taxon>Russulales</taxon>
        <taxon>Auriscalpiaceae</taxon>
        <taxon>Auriscalpium</taxon>
    </lineage>
</organism>